<feature type="domain" description="Pyrrolo-quinoline quinone repeat" evidence="2">
    <location>
        <begin position="518"/>
        <end position="659"/>
    </location>
</feature>
<dbReference type="RefSeq" id="WP_179922303.1">
    <property type="nucleotide sequence ID" value="NZ_CP058909.1"/>
</dbReference>
<sequence length="661" mass="71477">MVAEWDEERTLEAAVAAFESLTDETRQAAVEELYDLTWDADSGATFTELREAVGVRDPGRFHYHVEKLAETFVRKRDEEYWPLEGRLRAAVAFAACHRSPPVEGDVPTEWVRWSAATRYECPFCERFLAAVGTERESLDLLCAEHGTVFRQVLAPGPDAADPQVWFDAAVRAYHQDAETLREGRCPWCHDSVETTLRYGRLSYTSDAVDAVPWPSLWGRYDCTACPHETWRPLAVALSTNGRVRRFFHARGIDLRREPTPRRYVADAEAVDGDADGPGPERATLTYRVGDATLSLTVDEGVAVESVEPNSQAGSRPDRTPTPESRGVGTDEERTVYDPDSAIYAAPIVTDETVCVVTDRGGCLAFDAETGERRWHVDVDGAKRSPAAADGVVYVGDRRGTVTAVDERTGGQLWSTTADGHPRLAPAVADGTVFLATPDGAALALDAETGEPRWRIDGDGARGGPRGPAIGEEFVFVGGRECVRAIDATTGTPAWTAETDALVTDLATTGETVYVGTRDGVVAVDATDGERRWRTDADAGGVGLAPFEDDLICTAVESGLSRYDGATGRRRWRADVTGDPALRPPTVAGDRVVCSDRSGTLVAVDAAAGERLWSADPVAPHQVSCRPAARGDALYLADLAGRVAAVDADTGETGWRTPLRER</sequence>
<protein>
    <submittedName>
        <fullName evidence="5">PQQ-binding-like beta-propeller repeat protein</fullName>
    </submittedName>
</protein>
<accession>A0A7D5PBS2</accession>
<dbReference type="Pfam" id="PF24038">
    <property type="entry name" value="DUF7347"/>
    <property type="match status" value="1"/>
</dbReference>
<evidence type="ECO:0000256" key="1">
    <source>
        <dbReference type="SAM" id="MobiDB-lite"/>
    </source>
</evidence>
<dbReference type="InterPro" id="IPR018391">
    <property type="entry name" value="PQQ_b-propeller_rpt"/>
</dbReference>
<name>A0A7D5PBS2_9EURY</name>
<dbReference type="InterPro" id="IPR011047">
    <property type="entry name" value="Quinoprotein_ADH-like_sf"/>
</dbReference>
<gene>
    <name evidence="5" type="ORF">HZS54_09690</name>
</gene>
<dbReference type="Pfam" id="PF24042">
    <property type="entry name" value="DUF7351"/>
    <property type="match status" value="1"/>
</dbReference>
<dbReference type="KEGG" id="hpel:HZS54_09690"/>
<dbReference type="PANTHER" id="PTHR34512">
    <property type="entry name" value="CELL SURFACE PROTEIN"/>
    <property type="match status" value="1"/>
</dbReference>
<dbReference type="Gene3D" id="2.130.10.10">
    <property type="entry name" value="YVTN repeat-like/Quinoprotein amine dehydrogenase"/>
    <property type="match status" value="1"/>
</dbReference>
<dbReference type="InterPro" id="IPR055775">
    <property type="entry name" value="DUF7351"/>
</dbReference>
<evidence type="ECO:0000259" key="4">
    <source>
        <dbReference type="Pfam" id="PF24042"/>
    </source>
</evidence>
<dbReference type="OrthoDB" id="145878at2157"/>
<proteinExistence type="predicted"/>
<feature type="domain" description="Pyrrolo-quinoline quinone repeat" evidence="2">
    <location>
        <begin position="364"/>
        <end position="459"/>
    </location>
</feature>
<feature type="domain" description="DUF7351" evidence="4">
    <location>
        <begin position="120"/>
        <end position="303"/>
    </location>
</feature>
<dbReference type="Proteomes" id="UP000509346">
    <property type="component" value="Chromosome"/>
</dbReference>
<dbReference type="SMART" id="SM00564">
    <property type="entry name" value="PQQ"/>
    <property type="match status" value="7"/>
</dbReference>
<evidence type="ECO:0000259" key="3">
    <source>
        <dbReference type="Pfam" id="PF24038"/>
    </source>
</evidence>
<dbReference type="AlphaFoldDB" id="A0A7D5PBS2"/>
<dbReference type="EMBL" id="CP058909">
    <property type="protein sequence ID" value="QLH81878.1"/>
    <property type="molecule type" value="Genomic_DNA"/>
</dbReference>
<evidence type="ECO:0000313" key="6">
    <source>
        <dbReference type="Proteomes" id="UP000509346"/>
    </source>
</evidence>
<dbReference type="InterPro" id="IPR002372">
    <property type="entry name" value="PQQ_rpt_dom"/>
</dbReference>
<dbReference type="PANTHER" id="PTHR34512:SF30">
    <property type="entry name" value="OUTER MEMBRANE PROTEIN ASSEMBLY FACTOR BAMB"/>
    <property type="match status" value="1"/>
</dbReference>
<dbReference type="InterPro" id="IPR011991">
    <property type="entry name" value="ArsR-like_HTH"/>
</dbReference>
<dbReference type="InterPro" id="IPR055771">
    <property type="entry name" value="DUF7347"/>
</dbReference>
<evidence type="ECO:0000259" key="2">
    <source>
        <dbReference type="Pfam" id="PF13360"/>
    </source>
</evidence>
<dbReference type="Pfam" id="PF13360">
    <property type="entry name" value="PQQ_2"/>
    <property type="match status" value="2"/>
</dbReference>
<dbReference type="InterPro" id="IPR015943">
    <property type="entry name" value="WD40/YVTN_repeat-like_dom_sf"/>
</dbReference>
<dbReference type="Gene3D" id="2.40.10.480">
    <property type="match status" value="1"/>
</dbReference>
<feature type="domain" description="DUF7347" evidence="3">
    <location>
        <begin position="16"/>
        <end position="80"/>
    </location>
</feature>
<reference evidence="5 6" key="1">
    <citation type="submission" date="2020-07" db="EMBL/GenBank/DDBJ databases">
        <title>Halosimplex litoreum sp. nov. and Halosimplex rubrum sp. nov., isolated from different salt environments.</title>
        <authorList>
            <person name="Cui H."/>
        </authorList>
    </citation>
    <scope>NUCLEOTIDE SEQUENCE [LARGE SCALE GENOMIC DNA]</scope>
    <source>
        <strain evidence="5 6">R2</strain>
    </source>
</reference>
<dbReference type="SUPFAM" id="SSF50998">
    <property type="entry name" value="Quinoprotein alcohol dehydrogenase-like"/>
    <property type="match status" value="1"/>
</dbReference>
<evidence type="ECO:0000313" key="5">
    <source>
        <dbReference type="EMBL" id="QLH81878.1"/>
    </source>
</evidence>
<dbReference type="CDD" id="cd00090">
    <property type="entry name" value="HTH_ARSR"/>
    <property type="match status" value="1"/>
</dbReference>
<organism evidence="5 6">
    <name type="scientific">Halosimplex pelagicum</name>
    <dbReference type="NCBI Taxonomy" id="869886"/>
    <lineage>
        <taxon>Archaea</taxon>
        <taxon>Methanobacteriati</taxon>
        <taxon>Methanobacteriota</taxon>
        <taxon>Stenosarchaea group</taxon>
        <taxon>Halobacteria</taxon>
        <taxon>Halobacteriales</taxon>
        <taxon>Haloarculaceae</taxon>
        <taxon>Halosimplex</taxon>
    </lineage>
</organism>
<dbReference type="GeneID" id="56082861"/>
<feature type="region of interest" description="Disordered" evidence="1">
    <location>
        <begin position="302"/>
        <end position="333"/>
    </location>
</feature>
<keyword evidence="6" id="KW-1185">Reference proteome</keyword>